<dbReference type="Proteomes" id="UP000682733">
    <property type="component" value="Unassembled WGS sequence"/>
</dbReference>
<dbReference type="EMBL" id="CAJNOK010016605">
    <property type="protein sequence ID" value="CAF1248288.1"/>
    <property type="molecule type" value="Genomic_DNA"/>
</dbReference>
<dbReference type="AlphaFoldDB" id="A0A815NBZ5"/>
<dbReference type="Proteomes" id="UP000663829">
    <property type="component" value="Unassembled WGS sequence"/>
</dbReference>
<comment type="caution">
    <text evidence="3">The sequence shown here is derived from an EMBL/GenBank/DDBJ whole genome shotgun (WGS) entry which is preliminary data.</text>
</comment>
<evidence type="ECO:0000313" key="6">
    <source>
        <dbReference type="Proteomes" id="UP000663829"/>
    </source>
</evidence>
<evidence type="ECO:0000256" key="1">
    <source>
        <dbReference type="SAM" id="MobiDB-lite"/>
    </source>
</evidence>
<name>A0A815NBZ5_9BILA</name>
<feature type="region of interest" description="Disordered" evidence="1">
    <location>
        <begin position="1"/>
        <end position="72"/>
    </location>
</feature>
<feature type="compositionally biased region" description="Basic and acidic residues" evidence="1">
    <location>
        <begin position="63"/>
        <end position="72"/>
    </location>
</feature>
<feature type="compositionally biased region" description="Basic and acidic residues" evidence="1">
    <location>
        <begin position="1"/>
        <end position="11"/>
    </location>
</feature>
<dbReference type="EMBL" id="CAJOBC010084215">
    <property type="protein sequence ID" value="CAF4313662.1"/>
    <property type="molecule type" value="Genomic_DNA"/>
</dbReference>
<keyword evidence="6" id="KW-1185">Reference proteome</keyword>
<evidence type="ECO:0000313" key="3">
    <source>
        <dbReference type="EMBL" id="CAF1436183.1"/>
    </source>
</evidence>
<evidence type="ECO:0000313" key="2">
    <source>
        <dbReference type="EMBL" id="CAF1248288.1"/>
    </source>
</evidence>
<proteinExistence type="predicted"/>
<reference evidence="3" key="1">
    <citation type="submission" date="2021-02" db="EMBL/GenBank/DDBJ databases">
        <authorList>
            <person name="Nowell W R."/>
        </authorList>
    </citation>
    <scope>NUCLEOTIDE SEQUENCE</scope>
</reference>
<dbReference type="EMBL" id="CAJOBA010038156">
    <property type="protein sequence ID" value="CAF4055937.1"/>
    <property type="molecule type" value="Genomic_DNA"/>
</dbReference>
<dbReference type="Proteomes" id="UP000677228">
    <property type="component" value="Unassembled WGS sequence"/>
</dbReference>
<feature type="compositionally biased region" description="Polar residues" evidence="1">
    <location>
        <begin position="14"/>
        <end position="23"/>
    </location>
</feature>
<accession>A0A815NBZ5</accession>
<evidence type="ECO:0000313" key="4">
    <source>
        <dbReference type="EMBL" id="CAF4055937.1"/>
    </source>
</evidence>
<gene>
    <name evidence="3" type="ORF">GPM918_LOCUS34195</name>
    <name evidence="2" type="ORF">OVA965_LOCUS26152</name>
    <name evidence="5" type="ORF">SRO942_LOCUS34893</name>
    <name evidence="4" type="ORF">TMI583_LOCUS26891</name>
</gene>
<evidence type="ECO:0000313" key="5">
    <source>
        <dbReference type="EMBL" id="CAF4313662.1"/>
    </source>
</evidence>
<organism evidence="3 6">
    <name type="scientific">Didymodactylos carnosus</name>
    <dbReference type="NCBI Taxonomy" id="1234261"/>
    <lineage>
        <taxon>Eukaryota</taxon>
        <taxon>Metazoa</taxon>
        <taxon>Spiralia</taxon>
        <taxon>Gnathifera</taxon>
        <taxon>Rotifera</taxon>
        <taxon>Eurotatoria</taxon>
        <taxon>Bdelloidea</taxon>
        <taxon>Philodinida</taxon>
        <taxon>Philodinidae</taxon>
        <taxon>Didymodactylos</taxon>
    </lineage>
</organism>
<dbReference type="Proteomes" id="UP000681722">
    <property type="component" value="Unassembled WGS sequence"/>
</dbReference>
<dbReference type="EMBL" id="CAJNOQ010018774">
    <property type="protein sequence ID" value="CAF1436183.1"/>
    <property type="molecule type" value="Genomic_DNA"/>
</dbReference>
<sequence length="72" mass="7989">MVVNEPGKKITAETGAQTQTSEIDNGAERRHDGSCSDPEPQVPLFKIHRVNHPRGRPKKPARHTHEGTPRSD</sequence>
<feature type="compositionally biased region" description="Basic residues" evidence="1">
    <location>
        <begin position="46"/>
        <end position="62"/>
    </location>
</feature>
<protein>
    <submittedName>
        <fullName evidence="3">Uncharacterized protein</fullName>
    </submittedName>
</protein>